<name>A0A8A1M0Z4_AJECA</name>
<dbReference type="Proteomes" id="UP000663671">
    <property type="component" value="Chromosome 2"/>
</dbReference>
<accession>A0A8A1M0Z4</accession>
<reference evidence="1" key="1">
    <citation type="submission" date="2021-01" db="EMBL/GenBank/DDBJ databases">
        <title>Chromosome-level genome assembly of a human fungal pathogen reveals clustering of transcriptionally co-regulated genes.</title>
        <authorList>
            <person name="Voorhies M."/>
            <person name="Cohen S."/>
            <person name="Shea T.P."/>
            <person name="Petrus S."/>
            <person name="Munoz J.F."/>
            <person name="Poplawski S."/>
            <person name="Goldman W.E."/>
            <person name="Michael T."/>
            <person name="Cuomo C.A."/>
            <person name="Sil A."/>
            <person name="Beyhan S."/>
        </authorList>
    </citation>
    <scope>NUCLEOTIDE SEQUENCE</scope>
    <source>
        <strain evidence="1">WU24</strain>
    </source>
</reference>
<dbReference type="EMBL" id="CP069109">
    <property type="protein sequence ID" value="QSS58102.1"/>
    <property type="molecule type" value="Genomic_DNA"/>
</dbReference>
<sequence length="41" mass="4877">AVPDLPWKFLQRTRINERLSGIWPKVATPARRDYYSTEDTK</sequence>
<dbReference type="AlphaFoldDB" id="A0A8A1M0Z4"/>
<proteinExistence type="predicted"/>
<evidence type="ECO:0000313" key="1">
    <source>
        <dbReference type="EMBL" id="QSS58102.1"/>
    </source>
</evidence>
<evidence type="ECO:0000313" key="2">
    <source>
        <dbReference type="Proteomes" id="UP000663671"/>
    </source>
</evidence>
<gene>
    <name evidence="1" type="ORF">I7I51_07524</name>
</gene>
<feature type="non-terminal residue" evidence="1">
    <location>
        <position position="41"/>
    </location>
</feature>
<protein>
    <submittedName>
        <fullName evidence="1">Uncharacterized protein</fullName>
    </submittedName>
</protein>
<organism evidence="1 2">
    <name type="scientific">Ajellomyces capsulatus</name>
    <name type="common">Darling's disease fungus</name>
    <name type="synonym">Histoplasma capsulatum</name>
    <dbReference type="NCBI Taxonomy" id="5037"/>
    <lineage>
        <taxon>Eukaryota</taxon>
        <taxon>Fungi</taxon>
        <taxon>Dikarya</taxon>
        <taxon>Ascomycota</taxon>
        <taxon>Pezizomycotina</taxon>
        <taxon>Eurotiomycetes</taxon>
        <taxon>Eurotiomycetidae</taxon>
        <taxon>Onygenales</taxon>
        <taxon>Ajellomycetaceae</taxon>
        <taxon>Histoplasma</taxon>
    </lineage>
</organism>
<dbReference type="VEuPathDB" id="FungiDB:I7I51_07524"/>